<comment type="caution">
    <text evidence="2">The sequence shown here is derived from an EMBL/GenBank/DDBJ whole genome shotgun (WGS) entry which is preliminary data.</text>
</comment>
<feature type="compositionally biased region" description="Pro residues" evidence="1">
    <location>
        <begin position="87"/>
        <end position="97"/>
    </location>
</feature>
<feature type="region of interest" description="Disordered" evidence="1">
    <location>
        <begin position="35"/>
        <end position="106"/>
    </location>
</feature>
<dbReference type="EMBL" id="JAXCGZ010021364">
    <property type="protein sequence ID" value="KAK7053116.1"/>
    <property type="molecule type" value="Genomic_DNA"/>
</dbReference>
<name>A0AAN8ZQC8_HALRR</name>
<dbReference type="AlphaFoldDB" id="A0AAN8ZQC8"/>
<reference evidence="2 3" key="1">
    <citation type="submission" date="2023-11" db="EMBL/GenBank/DDBJ databases">
        <title>Halocaridina rubra genome assembly.</title>
        <authorList>
            <person name="Smith C."/>
        </authorList>
    </citation>
    <scope>NUCLEOTIDE SEQUENCE [LARGE SCALE GENOMIC DNA]</scope>
    <source>
        <strain evidence="2">EP-1</strain>
        <tissue evidence="2">Whole</tissue>
    </source>
</reference>
<protein>
    <submittedName>
        <fullName evidence="2">Uncharacterized protein</fullName>
    </submittedName>
</protein>
<feature type="compositionally biased region" description="Polar residues" evidence="1">
    <location>
        <begin position="53"/>
        <end position="63"/>
    </location>
</feature>
<gene>
    <name evidence="2" type="ORF">SK128_020249</name>
</gene>
<evidence type="ECO:0000313" key="2">
    <source>
        <dbReference type="EMBL" id="KAK7053116.1"/>
    </source>
</evidence>
<keyword evidence="3" id="KW-1185">Reference proteome</keyword>
<feature type="non-terminal residue" evidence="2">
    <location>
        <position position="1"/>
    </location>
</feature>
<evidence type="ECO:0000256" key="1">
    <source>
        <dbReference type="SAM" id="MobiDB-lite"/>
    </source>
</evidence>
<evidence type="ECO:0000313" key="3">
    <source>
        <dbReference type="Proteomes" id="UP001381693"/>
    </source>
</evidence>
<organism evidence="2 3">
    <name type="scientific">Halocaridina rubra</name>
    <name type="common">Hawaiian red shrimp</name>
    <dbReference type="NCBI Taxonomy" id="373956"/>
    <lineage>
        <taxon>Eukaryota</taxon>
        <taxon>Metazoa</taxon>
        <taxon>Ecdysozoa</taxon>
        <taxon>Arthropoda</taxon>
        <taxon>Crustacea</taxon>
        <taxon>Multicrustacea</taxon>
        <taxon>Malacostraca</taxon>
        <taxon>Eumalacostraca</taxon>
        <taxon>Eucarida</taxon>
        <taxon>Decapoda</taxon>
        <taxon>Pleocyemata</taxon>
        <taxon>Caridea</taxon>
        <taxon>Atyoidea</taxon>
        <taxon>Atyidae</taxon>
        <taxon>Halocaridina</taxon>
    </lineage>
</organism>
<accession>A0AAN8ZQC8</accession>
<dbReference type="Proteomes" id="UP001381693">
    <property type="component" value="Unassembled WGS sequence"/>
</dbReference>
<sequence length="135" mass="14748">EGTRGLGYLNESTGICHHPLARRRSCQSQSLDLENYRSPTPLLQDVAPRGRSLDSNSVSSLRRSPTAGPSWAAGDQGCTTPELRVSPTPPDNPPPLTPHHSHPHGIVLQRQETIDEALLPVPYATLMEEDLENEV</sequence>
<proteinExistence type="predicted"/>